<protein>
    <submittedName>
        <fullName evidence="1">Abortive infection AbiH-like protein</fullName>
    </submittedName>
</protein>
<sequence length="161" mass="18401">MVNNSIDSYVKKDIKADIANDVNSCNLVLRIDEYLSGEAKDKDNEFIQFKKFFQRIYKGTGCLYTDWVSLINDNNKRFAKASPTINNVYIYGHSLDVTDADIFRRLILLDNTITTIFYHSKESIGSQIANLVKVIGEDELIKRTDGSNRSIIFKQSSSEKL</sequence>
<dbReference type="Proteomes" id="UP000245720">
    <property type="component" value="Unassembled WGS sequence"/>
</dbReference>
<reference evidence="1 2" key="1">
    <citation type="submission" date="2018-05" db="EMBL/GenBank/DDBJ databases">
        <title>The Hungate 1000. A catalogue of reference genomes from the rumen microbiome.</title>
        <authorList>
            <person name="Kelly W."/>
        </authorList>
    </citation>
    <scope>NUCLEOTIDE SEQUENCE [LARGE SCALE GENOMIC DNA]</scope>
    <source>
        <strain evidence="1 2">SAb67</strain>
    </source>
</reference>
<dbReference type="AlphaFoldDB" id="A0A315Y0R2"/>
<evidence type="ECO:0000313" key="2">
    <source>
        <dbReference type="Proteomes" id="UP000245720"/>
    </source>
</evidence>
<accession>A0A315Y0R2</accession>
<dbReference type="OrthoDB" id="9810135at2"/>
<comment type="caution">
    <text evidence="1">The sequence shown here is derived from an EMBL/GenBank/DDBJ whole genome shotgun (WGS) entry which is preliminary data.</text>
</comment>
<name>A0A315Y0R2_RUMFL</name>
<gene>
    <name evidence="1" type="ORF">IE37_01797</name>
</gene>
<proteinExistence type="predicted"/>
<evidence type="ECO:0000313" key="1">
    <source>
        <dbReference type="EMBL" id="PWJ12712.1"/>
    </source>
</evidence>
<dbReference type="EMBL" id="QGDI01000006">
    <property type="protein sequence ID" value="PWJ12712.1"/>
    <property type="molecule type" value="Genomic_DNA"/>
</dbReference>
<dbReference type="RefSeq" id="WP_109726560.1">
    <property type="nucleotide sequence ID" value="NZ_QGDI01000006.1"/>
</dbReference>
<organism evidence="1 2">
    <name type="scientific">Ruminococcus flavefaciens</name>
    <dbReference type="NCBI Taxonomy" id="1265"/>
    <lineage>
        <taxon>Bacteria</taxon>
        <taxon>Bacillati</taxon>
        <taxon>Bacillota</taxon>
        <taxon>Clostridia</taxon>
        <taxon>Eubacteriales</taxon>
        <taxon>Oscillospiraceae</taxon>
        <taxon>Ruminococcus</taxon>
    </lineage>
</organism>